<dbReference type="Proteomes" id="UP000182466">
    <property type="component" value="Unassembled WGS sequence"/>
</dbReference>
<dbReference type="STRING" id="999627.SAMN05216236_10187"/>
<evidence type="ECO:0000313" key="1">
    <source>
        <dbReference type="EMBL" id="SFT33781.1"/>
    </source>
</evidence>
<organism evidence="1 2">
    <name type="scientific">Sedimentitalea nanhaiensis</name>
    <dbReference type="NCBI Taxonomy" id="999627"/>
    <lineage>
        <taxon>Bacteria</taxon>
        <taxon>Pseudomonadati</taxon>
        <taxon>Pseudomonadota</taxon>
        <taxon>Alphaproteobacteria</taxon>
        <taxon>Rhodobacterales</taxon>
        <taxon>Paracoccaceae</taxon>
        <taxon>Sedimentitalea</taxon>
    </lineage>
</organism>
<sequence>MTRAPSSLMLCAGSLGFPKLGAPEAGFSRLFHDDGLVTPLGSRCGACPRCSVYATPPAFLGHPQGSSPVLRGLSGPRAVNRDTVGIGPEIELARDEPADVFSPDRSRVSAGPRLKAIVLPSTVREVLLQSTTRASGPFFRIRGWPLSRPSPKFIPKPAWTALFHVIELEAERIAGKSVQDR</sequence>
<dbReference type="AlphaFoldDB" id="A0A1I6X787"/>
<gene>
    <name evidence="1" type="ORF">SAMN05216236_10187</name>
</gene>
<name>A0A1I6X787_9RHOB</name>
<protein>
    <submittedName>
        <fullName evidence="1">Uncharacterized protein</fullName>
    </submittedName>
</protein>
<reference evidence="1 2" key="1">
    <citation type="submission" date="2016-10" db="EMBL/GenBank/DDBJ databases">
        <authorList>
            <person name="de Groot N.N."/>
        </authorList>
    </citation>
    <scope>NUCLEOTIDE SEQUENCE [LARGE SCALE GENOMIC DNA]</scope>
    <source>
        <strain evidence="1 2">CGMCC 1.10959</strain>
    </source>
</reference>
<evidence type="ECO:0000313" key="2">
    <source>
        <dbReference type="Proteomes" id="UP000182466"/>
    </source>
</evidence>
<proteinExistence type="predicted"/>
<keyword evidence="2" id="KW-1185">Reference proteome</keyword>
<dbReference type="EMBL" id="FPAW01000001">
    <property type="protein sequence ID" value="SFT33781.1"/>
    <property type="molecule type" value="Genomic_DNA"/>
</dbReference>
<accession>A0A1I6X787</accession>